<comment type="similarity">
    <text evidence="1">Belongs to the globin family.</text>
</comment>
<dbReference type="RefSeq" id="WP_157027314.1">
    <property type="nucleotide sequence ID" value="NZ_WQMS01000013.1"/>
</dbReference>
<dbReference type="Pfam" id="PF00042">
    <property type="entry name" value="Globin"/>
    <property type="match status" value="1"/>
</dbReference>
<evidence type="ECO:0000313" key="4">
    <source>
        <dbReference type="Proteomes" id="UP000441389"/>
    </source>
</evidence>
<name>A0A6I4J174_9SPHN</name>
<gene>
    <name evidence="3" type="ORF">GON01_10495</name>
</gene>
<accession>A0A6I4J174</accession>
<sequence>MRTSISKQQATIVAATLPSILARRQQFEAAMAGHMARRGPFDPAKHRYQVTAASIIDMLLDHAGGIAEDGGIAIIPHHGQRHQRMAIEGDHYSAFGDGLAPILRDVIPAEASPEAIAAWGDAFWAITRSVMADAMRLAA</sequence>
<keyword evidence="1" id="KW-0349">Heme</keyword>
<comment type="caution">
    <text evidence="3">The sequence shown here is derived from an EMBL/GenBank/DDBJ whole genome shotgun (WGS) entry which is preliminary data.</text>
</comment>
<keyword evidence="1" id="KW-0408">Iron</keyword>
<organism evidence="3 4">
    <name type="scientific">Sphingomonas horti</name>
    <dbReference type="NCBI Taxonomy" id="2682842"/>
    <lineage>
        <taxon>Bacteria</taxon>
        <taxon>Pseudomonadati</taxon>
        <taxon>Pseudomonadota</taxon>
        <taxon>Alphaproteobacteria</taxon>
        <taxon>Sphingomonadales</taxon>
        <taxon>Sphingomonadaceae</taxon>
        <taxon>Sphingomonas</taxon>
    </lineage>
</organism>
<evidence type="ECO:0000259" key="2">
    <source>
        <dbReference type="Pfam" id="PF00042"/>
    </source>
</evidence>
<dbReference type="Gene3D" id="1.10.490.10">
    <property type="entry name" value="Globins"/>
    <property type="match status" value="1"/>
</dbReference>
<dbReference type="GO" id="GO:0019825">
    <property type="term" value="F:oxygen binding"/>
    <property type="evidence" value="ECO:0007669"/>
    <property type="project" value="InterPro"/>
</dbReference>
<dbReference type="SUPFAM" id="SSF46458">
    <property type="entry name" value="Globin-like"/>
    <property type="match status" value="1"/>
</dbReference>
<keyword evidence="1" id="KW-0561">Oxygen transport</keyword>
<dbReference type="GO" id="GO:0020037">
    <property type="term" value="F:heme binding"/>
    <property type="evidence" value="ECO:0007669"/>
    <property type="project" value="InterPro"/>
</dbReference>
<dbReference type="InterPro" id="IPR012292">
    <property type="entry name" value="Globin/Proto"/>
</dbReference>
<keyword evidence="4" id="KW-1185">Reference proteome</keyword>
<dbReference type="InterPro" id="IPR009050">
    <property type="entry name" value="Globin-like_sf"/>
</dbReference>
<dbReference type="Proteomes" id="UP000441389">
    <property type="component" value="Unassembled WGS sequence"/>
</dbReference>
<keyword evidence="1" id="KW-0813">Transport</keyword>
<proteinExistence type="inferred from homology"/>
<keyword evidence="1" id="KW-0479">Metal-binding</keyword>
<dbReference type="EMBL" id="WQMS01000013">
    <property type="protein sequence ID" value="MVO78359.1"/>
    <property type="molecule type" value="Genomic_DNA"/>
</dbReference>
<dbReference type="InterPro" id="IPR000971">
    <property type="entry name" value="Globin"/>
</dbReference>
<dbReference type="AlphaFoldDB" id="A0A6I4J174"/>
<evidence type="ECO:0000313" key="3">
    <source>
        <dbReference type="EMBL" id="MVO78359.1"/>
    </source>
</evidence>
<evidence type="ECO:0000256" key="1">
    <source>
        <dbReference type="RuleBase" id="RU000356"/>
    </source>
</evidence>
<feature type="domain" description="Globin" evidence="2">
    <location>
        <begin position="49"/>
        <end position="126"/>
    </location>
</feature>
<reference evidence="3 4" key="1">
    <citation type="submission" date="2019-12" db="EMBL/GenBank/DDBJ databases">
        <authorList>
            <person name="Huq M.A."/>
        </authorList>
    </citation>
    <scope>NUCLEOTIDE SEQUENCE [LARGE SCALE GENOMIC DNA]</scope>
    <source>
        <strain evidence="3 4">MAH-20</strain>
    </source>
</reference>
<protein>
    <recommendedName>
        <fullName evidence="2">Globin domain-containing protein</fullName>
    </recommendedName>
</protein>
<dbReference type="GO" id="GO:0005344">
    <property type="term" value="F:oxygen carrier activity"/>
    <property type="evidence" value="ECO:0007669"/>
    <property type="project" value="UniProtKB-KW"/>
</dbReference>